<dbReference type="OrthoDB" id="195616at2"/>
<proteinExistence type="predicted"/>
<dbReference type="InterPro" id="IPR021856">
    <property type="entry name" value="DUF3465"/>
</dbReference>
<comment type="caution">
    <text evidence="1">The sequence shown here is derived from an EMBL/GenBank/DDBJ whole genome shotgun (WGS) entry which is preliminary data.</text>
</comment>
<dbReference type="AlphaFoldDB" id="A0A2W1JM18"/>
<name>A0A2W1JM18_9CYAN</name>
<dbReference type="Proteomes" id="UP000248857">
    <property type="component" value="Unassembled WGS sequence"/>
</dbReference>
<reference evidence="1 2" key="1">
    <citation type="journal article" date="2018" name="Sci. Rep.">
        <title>A novel species of the marine cyanobacterium Acaryochloris with a unique pigment content and lifestyle.</title>
        <authorList>
            <person name="Partensky F."/>
            <person name="Six C."/>
            <person name="Ratin M."/>
            <person name="Garczarek L."/>
            <person name="Vaulot D."/>
            <person name="Probert I."/>
            <person name="Calteau A."/>
            <person name="Gourvil P."/>
            <person name="Marie D."/>
            <person name="Grebert T."/>
            <person name="Bouchier C."/>
            <person name="Le Panse S."/>
            <person name="Gachenot M."/>
            <person name="Rodriguez F."/>
            <person name="Garrido J.L."/>
        </authorList>
    </citation>
    <scope>NUCLEOTIDE SEQUENCE [LARGE SCALE GENOMIC DNA]</scope>
    <source>
        <strain evidence="1 2">RCC1774</strain>
    </source>
</reference>
<organism evidence="1 2">
    <name type="scientific">Acaryochloris thomasi RCC1774</name>
    <dbReference type="NCBI Taxonomy" id="1764569"/>
    <lineage>
        <taxon>Bacteria</taxon>
        <taxon>Bacillati</taxon>
        <taxon>Cyanobacteriota</taxon>
        <taxon>Cyanophyceae</taxon>
        <taxon>Acaryochloridales</taxon>
        <taxon>Acaryochloridaceae</taxon>
        <taxon>Acaryochloris</taxon>
        <taxon>Acaryochloris thomasi</taxon>
    </lineage>
</organism>
<gene>
    <name evidence="1" type="ORF">C1752_03674</name>
</gene>
<protein>
    <recommendedName>
        <fullName evidence="3">DUF3465 domain-containing protein</fullName>
    </recommendedName>
</protein>
<sequence length="113" mass="13065">MDDSVRQLEDAFTNQISDLQVKSHGNIVKLLPDDLEGSRHQRFIVQLSSGKTLLIAHNSDLAPRVKSVQLGDYVEFYGEYEWNPEWGVIHWTHQDPTKRHIGGWIKHNGKVYQ</sequence>
<dbReference type="Pfam" id="PF11948">
    <property type="entry name" value="DUF3465"/>
    <property type="match status" value="1"/>
</dbReference>
<evidence type="ECO:0008006" key="3">
    <source>
        <dbReference type="Google" id="ProtNLM"/>
    </source>
</evidence>
<dbReference type="EMBL" id="PQWO01000010">
    <property type="protein sequence ID" value="PZD72505.1"/>
    <property type="molecule type" value="Genomic_DNA"/>
</dbReference>
<accession>A0A2W1JM18</accession>
<evidence type="ECO:0000313" key="1">
    <source>
        <dbReference type="EMBL" id="PZD72505.1"/>
    </source>
</evidence>
<keyword evidence="2" id="KW-1185">Reference proteome</keyword>
<evidence type="ECO:0000313" key="2">
    <source>
        <dbReference type="Proteomes" id="UP000248857"/>
    </source>
</evidence>